<evidence type="ECO:0000256" key="2">
    <source>
        <dbReference type="SAM" id="Phobius"/>
    </source>
</evidence>
<keyword evidence="3" id="KW-1185">Reference proteome</keyword>
<accession>A0A915IIB8</accession>
<dbReference type="Proteomes" id="UP000887565">
    <property type="component" value="Unplaced"/>
</dbReference>
<reference evidence="4" key="1">
    <citation type="submission" date="2022-11" db="UniProtKB">
        <authorList>
            <consortium name="WormBaseParasite"/>
        </authorList>
    </citation>
    <scope>IDENTIFICATION</scope>
</reference>
<proteinExistence type="predicted"/>
<feature type="transmembrane region" description="Helical" evidence="2">
    <location>
        <begin position="91"/>
        <end position="109"/>
    </location>
</feature>
<organism evidence="3 4">
    <name type="scientific">Romanomermis culicivorax</name>
    <name type="common">Nematode worm</name>
    <dbReference type="NCBI Taxonomy" id="13658"/>
    <lineage>
        <taxon>Eukaryota</taxon>
        <taxon>Metazoa</taxon>
        <taxon>Ecdysozoa</taxon>
        <taxon>Nematoda</taxon>
        <taxon>Enoplea</taxon>
        <taxon>Dorylaimia</taxon>
        <taxon>Mermithida</taxon>
        <taxon>Mermithoidea</taxon>
        <taxon>Mermithidae</taxon>
        <taxon>Romanomermis</taxon>
    </lineage>
</organism>
<keyword evidence="2" id="KW-0812">Transmembrane</keyword>
<keyword evidence="2" id="KW-0472">Membrane</keyword>
<protein>
    <submittedName>
        <fullName evidence="4">Uncharacterized protein</fullName>
    </submittedName>
</protein>
<keyword evidence="2" id="KW-1133">Transmembrane helix</keyword>
<evidence type="ECO:0000313" key="3">
    <source>
        <dbReference type="Proteomes" id="UP000887565"/>
    </source>
</evidence>
<evidence type="ECO:0000256" key="1">
    <source>
        <dbReference type="SAM" id="MobiDB-lite"/>
    </source>
</evidence>
<feature type="region of interest" description="Disordered" evidence="1">
    <location>
        <begin position="130"/>
        <end position="153"/>
    </location>
</feature>
<evidence type="ECO:0000313" key="4">
    <source>
        <dbReference type="WBParaSite" id="nRc.2.0.1.t13593-RA"/>
    </source>
</evidence>
<dbReference type="AlphaFoldDB" id="A0A915IIB8"/>
<name>A0A915IIB8_ROMCU</name>
<dbReference type="WBParaSite" id="nRc.2.0.1.t13593-RA">
    <property type="protein sequence ID" value="nRc.2.0.1.t13593-RA"/>
    <property type="gene ID" value="nRc.2.0.1.g13593"/>
</dbReference>
<sequence>MKPLSNEEKCSKLGRFVEMMKTNGNWTSQSRSGMPFAPMHDKYWKFEKLVEFREYQHLANLSLHDNLLTDNFRIWHTQSQKNKMTHFSPRSPPAVLLLIVAVFFYTTLWTTEAFDPRSYAFGFASPPNDDDVEKRSTATETKIWPGGNDDDDERRRNAWFSTLASSGNGGGFDPVVRKMMRNLIRAEKRRYPISYGYMPKYYW</sequence>